<dbReference type="Gene3D" id="2.20.25.10">
    <property type="match status" value="1"/>
</dbReference>
<dbReference type="Gene3D" id="3.10.620.30">
    <property type="match status" value="1"/>
</dbReference>
<evidence type="ECO:0000256" key="1">
    <source>
        <dbReference type="SAM" id="MobiDB-lite"/>
    </source>
</evidence>
<name>A0A9P5VAB5_9FUNG</name>
<dbReference type="InterPro" id="IPR038765">
    <property type="entry name" value="Papain-like_cys_pep_sf"/>
</dbReference>
<organism evidence="2 3">
    <name type="scientific">Linnemannia schmuckeri</name>
    <dbReference type="NCBI Taxonomy" id="64567"/>
    <lineage>
        <taxon>Eukaryota</taxon>
        <taxon>Fungi</taxon>
        <taxon>Fungi incertae sedis</taxon>
        <taxon>Mucoromycota</taxon>
        <taxon>Mortierellomycotina</taxon>
        <taxon>Mortierellomycetes</taxon>
        <taxon>Mortierellales</taxon>
        <taxon>Mortierellaceae</taxon>
        <taxon>Linnemannia</taxon>
    </lineage>
</organism>
<evidence type="ECO:0000313" key="3">
    <source>
        <dbReference type="Proteomes" id="UP000748756"/>
    </source>
</evidence>
<dbReference type="OrthoDB" id="409136at2759"/>
<dbReference type="SUPFAM" id="SSF54001">
    <property type="entry name" value="Cysteine proteinases"/>
    <property type="match status" value="1"/>
</dbReference>
<dbReference type="AlphaFoldDB" id="A0A9P5VAB5"/>
<dbReference type="GO" id="GO:0006516">
    <property type="term" value="P:glycoprotein catabolic process"/>
    <property type="evidence" value="ECO:0007669"/>
    <property type="project" value="TreeGrafter"/>
</dbReference>
<comment type="caution">
    <text evidence="2">The sequence shown here is derived from an EMBL/GenBank/DDBJ whole genome shotgun (WGS) entry which is preliminary data.</text>
</comment>
<gene>
    <name evidence="2" type="primary">PNG1</name>
    <name evidence="2" type="ORF">BG015_008716</name>
</gene>
<feature type="region of interest" description="Disordered" evidence="1">
    <location>
        <begin position="287"/>
        <end position="317"/>
    </location>
</feature>
<dbReference type="GO" id="GO:0000224">
    <property type="term" value="F:peptide-N4-(N-acetyl-beta-glucosaminyl)asparagine amidase activity"/>
    <property type="evidence" value="ECO:0007669"/>
    <property type="project" value="TreeGrafter"/>
</dbReference>
<dbReference type="PANTHER" id="PTHR12143">
    <property type="entry name" value="PEPTIDE N-GLYCANASE PNGASE -RELATED"/>
    <property type="match status" value="1"/>
</dbReference>
<reference evidence="2" key="1">
    <citation type="journal article" date="2020" name="Fungal Divers.">
        <title>Resolving the Mortierellaceae phylogeny through synthesis of multi-gene phylogenetics and phylogenomics.</title>
        <authorList>
            <person name="Vandepol N."/>
            <person name="Liber J."/>
            <person name="Desiro A."/>
            <person name="Na H."/>
            <person name="Kennedy M."/>
            <person name="Barry K."/>
            <person name="Grigoriev I.V."/>
            <person name="Miller A.N."/>
            <person name="O'Donnell K."/>
            <person name="Stajich J.E."/>
            <person name="Bonito G."/>
        </authorList>
    </citation>
    <scope>NUCLEOTIDE SEQUENCE</scope>
    <source>
        <strain evidence="2">NRRL 6426</strain>
    </source>
</reference>
<dbReference type="GO" id="GO:0005829">
    <property type="term" value="C:cytosol"/>
    <property type="evidence" value="ECO:0007669"/>
    <property type="project" value="TreeGrafter"/>
</dbReference>
<dbReference type="Proteomes" id="UP000748756">
    <property type="component" value="Unassembled WGS sequence"/>
</dbReference>
<keyword evidence="3" id="KW-1185">Reference proteome</keyword>
<dbReference type="InterPro" id="IPR050883">
    <property type="entry name" value="PNGase"/>
</dbReference>
<dbReference type="EMBL" id="JAAAUQ010000522">
    <property type="protein sequence ID" value="KAF9149497.1"/>
    <property type="molecule type" value="Genomic_DNA"/>
</dbReference>
<protein>
    <submittedName>
        <fullName evidence="2">Peptide-N4-(N-acetyl-beta-glucosaminyl)asparagine amidase</fullName>
    </submittedName>
</protein>
<proteinExistence type="predicted"/>
<evidence type="ECO:0000313" key="2">
    <source>
        <dbReference type="EMBL" id="KAF9149497.1"/>
    </source>
</evidence>
<accession>A0A9P5VAB5</accession>
<dbReference type="PANTHER" id="PTHR12143:SF19">
    <property type="entry name" value="PEPTIDE-N(4)-(N-ACETYL-BETA-GLUCOSAMINYL)ASPARAGINE AMIDASE"/>
    <property type="match status" value="1"/>
</dbReference>
<sequence length="317" mass="35689">MNPQDQDPQQIQDLAQQLARQFVTMRQQRTNRTTPSQSTDGSANARASDITHLASQLGSLLNAREAVTNIFTREENGSSTSSTAAPVTGTTDVAGLAAHDFDSIPDPSIYEADFVNVFKSINTSVLQFEDRELLDLASDQMPIGRFFEEAEAMADEFPDDNLDDIVIRRLLHWFKNEFFTWVNQPPCTRCESSTTSIGGVAPTAQERQQGAGVVETYKCTAPDCHQITRFPRYGGMPKILFKTRRGRCGEWANVLHRLSESNLSQLNLKPEEILAIRQRQELERDDLYSKNGDTRVIENQDRQSGSDEWTKARGERK</sequence>
<feature type="region of interest" description="Disordered" evidence="1">
    <location>
        <begin position="26"/>
        <end position="45"/>
    </location>
</feature>
<feature type="compositionally biased region" description="Polar residues" evidence="1">
    <location>
        <begin position="26"/>
        <end position="42"/>
    </location>
</feature>
<dbReference type="GO" id="GO:0005634">
    <property type="term" value="C:nucleus"/>
    <property type="evidence" value="ECO:0007669"/>
    <property type="project" value="TreeGrafter"/>
</dbReference>